<gene>
    <name evidence="2" type="ORF">JOF55_000091</name>
</gene>
<name>A0AAE3Z9P8_9ACTN</name>
<dbReference type="EMBL" id="JAVDXW010000001">
    <property type="protein sequence ID" value="MDR7299910.1"/>
    <property type="molecule type" value="Genomic_DNA"/>
</dbReference>
<accession>A0AAE3Z9P8</accession>
<feature type="chain" id="PRO_5041916855" evidence="1">
    <location>
        <begin position="20"/>
        <end position="333"/>
    </location>
</feature>
<comment type="caution">
    <text evidence="2">The sequence shown here is derived from an EMBL/GenBank/DDBJ whole genome shotgun (WGS) entry which is preliminary data.</text>
</comment>
<dbReference type="RefSeq" id="WP_310267786.1">
    <property type="nucleotide sequence ID" value="NZ_JAVDXW010000001.1"/>
</dbReference>
<reference evidence="2" key="1">
    <citation type="submission" date="2023-07" db="EMBL/GenBank/DDBJ databases">
        <title>Sequencing the genomes of 1000 actinobacteria strains.</title>
        <authorList>
            <person name="Klenk H.-P."/>
        </authorList>
    </citation>
    <scope>NUCLEOTIDE SEQUENCE</scope>
    <source>
        <strain evidence="2">DSM 45977</strain>
    </source>
</reference>
<dbReference type="Gene3D" id="2.130.10.10">
    <property type="entry name" value="YVTN repeat-like/Quinoprotein amine dehydrogenase"/>
    <property type="match status" value="2"/>
</dbReference>
<sequence length="333" mass="34363">MRRLVAACLIASAVLTGCATGGTGSPLQVTDTLVAATPAASPPADTAPAGTVVPAPPADLTALDPATHTLALAGADRATLTLFDTEAPQQQPRSIRLPSPAASLRATGTAGTLLAALPADDAVAKIDIATGAIDRIPIPGGPVDALESGGHLIVARRDNKDVVVTDHGTILRTIGGFNGPARLLRHGRNEILVLDRLATSLTPVNTATGDKGAALRAGEGATHAVTDRYGRILTVDTRGNELLAFATDPLIMKQRYPVAGVPFGLAYDPTRNLAWITLTARNELVAYDIAGGQPREKYRLPTIRQPNTVTVDPHTGTVYVASATGTGLQVVMK</sequence>
<evidence type="ECO:0000313" key="3">
    <source>
        <dbReference type="Proteomes" id="UP001180845"/>
    </source>
</evidence>
<proteinExistence type="predicted"/>
<dbReference type="InterPro" id="IPR051200">
    <property type="entry name" value="Host-pathogen_enzymatic-act"/>
</dbReference>
<evidence type="ECO:0000313" key="2">
    <source>
        <dbReference type="EMBL" id="MDR7299910.1"/>
    </source>
</evidence>
<dbReference type="GO" id="GO:0003677">
    <property type="term" value="F:DNA binding"/>
    <property type="evidence" value="ECO:0007669"/>
    <property type="project" value="UniProtKB-KW"/>
</dbReference>
<dbReference type="PANTHER" id="PTHR47197">
    <property type="entry name" value="PROTEIN NIRF"/>
    <property type="match status" value="1"/>
</dbReference>
<keyword evidence="1" id="KW-0732">Signal</keyword>
<dbReference type="PANTHER" id="PTHR47197:SF3">
    <property type="entry name" value="DIHYDRO-HEME D1 DEHYDROGENASE"/>
    <property type="match status" value="1"/>
</dbReference>
<organism evidence="2 3">
    <name type="scientific">Haloactinomyces albus</name>
    <dbReference type="NCBI Taxonomy" id="1352928"/>
    <lineage>
        <taxon>Bacteria</taxon>
        <taxon>Bacillati</taxon>
        <taxon>Actinomycetota</taxon>
        <taxon>Actinomycetes</taxon>
        <taxon>Actinopolysporales</taxon>
        <taxon>Actinopolysporaceae</taxon>
        <taxon>Haloactinomyces</taxon>
    </lineage>
</organism>
<dbReference type="SUPFAM" id="SSF101898">
    <property type="entry name" value="NHL repeat"/>
    <property type="match status" value="1"/>
</dbReference>
<dbReference type="InterPro" id="IPR015943">
    <property type="entry name" value="WD40/YVTN_repeat-like_dom_sf"/>
</dbReference>
<keyword evidence="2" id="KW-0238">DNA-binding</keyword>
<evidence type="ECO:0000256" key="1">
    <source>
        <dbReference type="SAM" id="SignalP"/>
    </source>
</evidence>
<protein>
    <submittedName>
        <fullName evidence="2">DNA-binding beta-propeller fold protein YncE</fullName>
    </submittedName>
</protein>
<keyword evidence="3" id="KW-1185">Reference proteome</keyword>
<dbReference type="Proteomes" id="UP001180845">
    <property type="component" value="Unassembled WGS sequence"/>
</dbReference>
<dbReference type="AlphaFoldDB" id="A0AAE3Z9P8"/>
<feature type="signal peptide" evidence="1">
    <location>
        <begin position="1"/>
        <end position="19"/>
    </location>
</feature>
<dbReference type="PROSITE" id="PS51257">
    <property type="entry name" value="PROKAR_LIPOPROTEIN"/>
    <property type="match status" value="1"/>
</dbReference>